<dbReference type="AlphaFoldDB" id="A0A9P4VRM2"/>
<evidence type="ECO:0000256" key="7">
    <source>
        <dbReference type="ARBA" id="ARBA00047943"/>
    </source>
</evidence>
<evidence type="ECO:0000256" key="4">
    <source>
        <dbReference type="ARBA" id="ARBA00034521"/>
    </source>
</evidence>
<dbReference type="EC" id="2.1.1.137" evidence="4"/>
<feature type="domain" description="Methyltransferase" evidence="9">
    <location>
        <begin position="64"/>
        <end position="213"/>
    </location>
</feature>
<keyword evidence="10" id="KW-0489">Methyltransferase</keyword>
<evidence type="ECO:0000256" key="1">
    <source>
        <dbReference type="ARBA" id="ARBA00022679"/>
    </source>
</evidence>
<evidence type="ECO:0000256" key="8">
    <source>
        <dbReference type="ARBA" id="ARBA00048428"/>
    </source>
</evidence>
<dbReference type="CDD" id="cd02440">
    <property type="entry name" value="AdoMet_MTases"/>
    <property type="match status" value="1"/>
</dbReference>
<reference evidence="10" key="1">
    <citation type="journal article" date="2020" name="Stud. Mycol.">
        <title>101 Dothideomycetes genomes: a test case for predicting lifestyles and emergence of pathogens.</title>
        <authorList>
            <person name="Haridas S."/>
            <person name="Albert R."/>
            <person name="Binder M."/>
            <person name="Bloem J."/>
            <person name="Labutti K."/>
            <person name="Salamov A."/>
            <person name="Andreopoulos B."/>
            <person name="Baker S."/>
            <person name="Barry K."/>
            <person name="Bills G."/>
            <person name="Bluhm B."/>
            <person name="Cannon C."/>
            <person name="Castanera R."/>
            <person name="Culley D."/>
            <person name="Daum C."/>
            <person name="Ezra D."/>
            <person name="Gonzalez J."/>
            <person name="Henrissat B."/>
            <person name="Kuo A."/>
            <person name="Liang C."/>
            <person name="Lipzen A."/>
            <person name="Lutzoni F."/>
            <person name="Magnuson J."/>
            <person name="Mondo S."/>
            <person name="Nolan M."/>
            <person name="Ohm R."/>
            <person name="Pangilinan J."/>
            <person name="Park H.-J."/>
            <person name="Ramirez L."/>
            <person name="Alfaro M."/>
            <person name="Sun H."/>
            <person name="Tritt A."/>
            <person name="Yoshinaga Y."/>
            <person name="Zwiers L.-H."/>
            <person name="Turgeon B."/>
            <person name="Goodwin S."/>
            <person name="Spatafora J."/>
            <person name="Crous P."/>
            <person name="Grigoriev I."/>
        </authorList>
    </citation>
    <scope>NUCLEOTIDE SEQUENCE</scope>
    <source>
        <strain evidence="10">CBS 101060</strain>
    </source>
</reference>
<keyword evidence="1" id="KW-0808">Transferase</keyword>
<dbReference type="InterPro" id="IPR025714">
    <property type="entry name" value="Methyltranfer_dom"/>
</dbReference>
<evidence type="ECO:0000259" key="9">
    <source>
        <dbReference type="Pfam" id="PF13847"/>
    </source>
</evidence>
<evidence type="ECO:0000256" key="5">
    <source>
        <dbReference type="ARBA" id="ARBA00034545"/>
    </source>
</evidence>
<dbReference type="Gene3D" id="3.40.50.150">
    <property type="entry name" value="Vaccinia Virus protein VP39"/>
    <property type="match status" value="1"/>
</dbReference>
<dbReference type="PANTHER" id="PTHR43675">
    <property type="entry name" value="ARSENITE METHYLTRANSFERASE"/>
    <property type="match status" value="1"/>
</dbReference>
<dbReference type="GO" id="GO:0030791">
    <property type="term" value="F:arsenite methyltransferase activity"/>
    <property type="evidence" value="ECO:0007669"/>
    <property type="project" value="UniProtKB-EC"/>
</dbReference>
<comment type="catalytic activity">
    <reaction evidence="6">
        <text>arsenic triglutathione + [thioredoxin]-dithiol + S-adenosyl-L-methionine + 2 H2O = methylarsonous acid + [thioredoxin]-disulfide + 3 glutathione + S-adenosyl-L-homocysteine + H(+)</text>
        <dbReference type="Rhea" id="RHEA:69460"/>
        <dbReference type="Rhea" id="RHEA-COMP:10698"/>
        <dbReference type="Rhea" id="RHEA-COMP:10700"/>
        <dbReference type="ChEBI" id="CHEBI:15377"/>
        <dbReference type="ChEBI" id="CHEBI:15378"/>
        <dbReference type="ChEBI" id="CHEBI:17826"/>
        <dbReference type="ChEBI" id="CHEBI:29950"/>
        <dbReference type="ChEBI" id="CHEBI:50058"/>
        <dbReference type="ChEBI" id="CHEBI:57856"/>
        <dbReference type="ChEBI" id="CHEBI:57925"/>
        <dbReference type="ChEBI" id="CHEBI:59789"/>
        <dbReference type="ChEBI" id="CHEBI:183640"/>
        <dbReference type="EC" id="2.1.1.137"/>
    </reaction>
</comment>
<evidence type="ECO:0000256" key="3">
    <source>
        <dbReference type="ARBA" id="ARBA00034487"/>
    </source>
</evidence>
<comment type="catalytic activity">
    <reaction evidence="8">
        <text>arsenic triglutathione + 3 [thioredoxin]-dithiol + 3 S-adenosyl-L-methionine = trimethylarsine + 3 [thioredoxin]-disulfide + 3 glutathione + 3 S-adenosyl-L-homocysteine + 3 H(+)</text>
        <dbReference type="Rhea" id="RHEA:69432"/>
        <dbReference type="Rhea" id="RHEA-COMP:10698"/>
        <dbReference type="Rhea" id="RHEA-COMP:10700"/>
        <dbReference type="ChEBI" id="CHEBI:15378"/>
        <dbReference type="ChEBI" id="CHEBI:27130"/>
        <dbReference type="ChEBI" id="CHEBI:29950"/>
        <dbReference type="ChEBI" id="CHEBI:50058"/>
        <dbReference type="ChEBI" id="CHEBI:57856"/>
        <dbReference type="ChEBI" id="CHEBI:57925"/>
        <dbReference type="ChEBI" id="CHEBI:59789"/>
        <dbReference type="ChEBI" id="CHEBI:183640"/>
        <dbReference type="EC" id="2.1.1.137"/>
    </reaction>
</comment>
<dbReference type="SUPFAM" id="SSF53335">
    <property type="entry name" value="S-adenosyl-L-methionine-dependent methyltransferases"/>
    <property type="match status" value="1"/>
</dbReference>
<dbReference type="InterPro" id="IPR029063">
    <property type="entry name" value="SAM-dependent_MTases_sf"/>
</dbReference>
<comment type="catalytic activity">
    <reaction evidence="7">
        <text>arsenic triglutathione + 2 [thioredoxin]-dithiol + 2 S-adenosyl-L-methionine + H2O = dimethylarsinous acid + 2 [thioredoxin]-disulfide + 3 glutathione + 2 S-adenosyl-L-homocysteine + 2 H(+)</text>
        <dbReference type="Rhea" id="RHEA:69464"/>
        <dbReference type="Rhea" id="RHEA-COMP:10698"/>
        <dbReference type="Rhea" id="RHEA-COMP:10700"/>
        <dbReference type="ChEBI" id="CHEBI:15377"/>
        <dbReference type="ChEBI" id="CHEBI:15378"/>
        <dbReference type="ChEBI" id="CHEBI:23808"/>
        <dbReference type="ChEBI" id="CHEBI:29950"/>
        <dbReference type="ChEBI" id="CHEBI:50058"/>
        <dbReference type="ChEBI" id="CHEBI:57856"/>
        <dbReference type="ChEBI" id="CHEBI:57925"/>
        <dbReference type="ChEBI" id="CHEBI:59789"/>
        <dbReference type="ChEBI" id="CHEBI:183640"/>
        <dbReference type="EC" id="2.1.1.137"/>
    </reaction>
</comment>
<keyword evidence="2" id="KW-0949">S-adenosyl-L-methionine</keyword>
<keyword evidence="11" id="KW-1185">Reference proteome</keyword>
<dbReference type="Proteomes" id="UP000799429">
    <property type="component" value="Unassembled WGS sequence"/>
</dbReference>
<evidence type="ECO:0000313" key="11">
    <source>
        <dbReference type="Proteomes" id="UP000799429"/>
    </source>
</evidence>
<accession>A0A9P4VRM2</accession>
<dbReference type="PANTHER" id="PTHR43675:SF8">
    <property type="entry name" value="ARSENITE METHYLTRANSFERASE"/>
    <property type="match status" value="1"/>
</dbReference>
<dbReference type="GO" id="GO:0032259">
    <property type="term" value="P:methylation"/>
    <property type="evidence" value="ECO:0007669"/>
    <property type="project" value="UniProtKB-KW"/>
</dbReference>
<evidence type="ECO:0000256" key="6">
    <source>
        <dbReference type="ARBA" id="ARBA00047941"/>
    </source>
</evidence>
<name>A0A9P4VRM2_9PEZI</name>
<dbReference type="InterPro" id="IPR026669">
    <property type="entry name" value="Arsenite_MeTrfase-like"/>
</dbReference>
<evidence type="ECO:0000256" key="2">
    <source>
        <dbReference type="ARBA" id="ARBA00022691"/>
    </source>
</evidence>
<comment type="similarity">
    <text evidence="3">Belongs to the methyltransferase superfamily. Arsenite methyltransferase family.</text>
</comment>
<organism evidence="10 11">
    <name type="scientific">Patellaria atrata CBS 101060</name>
    <dbReference type="NCBI Taxonomy" id="1346257"/>
    <lineage>
        <taxon>Eukaryota</taxon>
        <taxon>Fungi</taxon>
        <taxon>Dikarya</taxon>
        <taxon>Ascomycota</taxon>
        <taxon>Pezizomycotina</taxon>
        <taxon>Dothideomycetes</taxon>
        <taxon>Dothideomycetes incertae sedis</taxon>
        <taxon>Patellariales</taxon>
        <taxon>Patellariaceae</taxon>
        <taxon>Patellaria</taxon>
    </lineage>
</organism>
<sequence>MTPEDIYEAIKERYSSASQPTKDGQYESAVAKSFGYSEEELKSIPKEANLGLSCGNPLATAALQEGEVVVDLGCGAGFDIFLAAKRVGYMGKAIGVDMNEEMLAKANSNKEKACVDNVQFVQAPITDMNVLSSMSADCVISNCVVNLVPETEKQLVFHEMARLLRPGGRVAISDILLKKDLPPSLQSNLALYVGCISGASKVEEYEKYLNVAGFKDILIIDAERNLNVYKEQFENKDNTSCCGGVKEKVKARGYNEKGPKKSTDLAKELDFNSVAGSFMVYAMKER</sequence>
<dbReference type="OrthoDB" id="66144at2759"/>
<proteinExistence type="inferred from homology"/>
<protein>
    <recommendedName>
        <fullName evidence="5">Arsenite methyltransferase</fullName>
        <ecNumber evidence="4">2.1.1.137</ecNumber>
    </recommendedName>
</protein>
<comment type="caution">
    <text evidence="10">The sequence shown here is derived from an EMBL/GenBank/DDBJ whole genome shotgun (WGS) entry which is preliminary data.</text>
</comment>
<evidence type="ECO:0000313" key="10">
    <source>
        <dbReference type="EMBL" id="KAF2837689.1"/>
    </source>
</evidence>
<dbReference type="EMBL" id="MU006098">
    <property type="protein sequence ID" value="KAF2837689.1"/>
    <property type="molecule type" value="Genomic_DNA"/>
</dbReference>
<dbReference type="Pfam" id="PF13847">
    <property type="entry name" value="Methyltransf_31"/>
    <property type="match status" value="1"/>
</dbReference>
<gene>
    <name evidence="10" type="ORF">M501DRAFT_134113</name>
</gene>